<feature type="compositionally biased region" description="Gly residues" evidence="4">
    <location>
        <begin position="754"/>
        <end position="766"/>
    </location>
</feature>
<dbReference type="SMART" id="SM00364">
    <property type="entry name" value="LRR_BAC"/>
    <property type="match status" value="6"/>
</dbReference>
<keyword evidence="5" id="KW-1133">Transmembrane helix</keyword>
<evidence type="ECO:0000256" key="1">
    <source>
        <dbReference type="ARBA" id="ARBA00022614"/>
    </source>
</evidence>
<keyword evidence="9" id="KW-1185">Reference proteome</keyword>
<sequence length="776" mass="82882">MAPTRPTRPLRPALAVLLVALAVAAPGVLAGPLGSAGGDDGQPDVGGEPLPPAAEDEAVAVCPSRCVCAARRVDCSNRRLTDFPDDVPEDVRYLDLSDNHISEVPRFLPAWEHLEALSLAGNRITAFPSRALSGMDKLEMLDLSRNQISSLRYIKANTFIADNKNLQVLNLSGNSLQDLGHGSFQSLSSESLQVLDVSHCAISSIDGSAALEELPRLQVLDVHGNPLARLPVVAPPAGLSLEKLDASDCRLRAVPAAVLDSLPSLTHLAVSRNPDLADFEAPAPATPSPEDPKQLDNAPPWSAALRVLEAEDCAVHELSFLAALPNLTEVRLRGNRVASLEPYALQGNGALLHLDLADNKLEDLPADAFGGTEQLRELDLSGNRLLAVHANTFSAHTALRVLNVSRNPLTSLQLSAPNLRSLDASHCAVGLVPDGVLDGTPLLRHLNLSHNPLADLPDRLASPLGGDAPLLSLDLSFCRLEDLSATALDGLPALQALDLRGNRLTDALAVDAFSENVVLLHVDLDDNPWRCDCRAKGYRDFVDFLLAPPAKENIHALVCHGPEAVAGKTWYDACLGPGAGSLASMDTWMFVVILAVCVVVVAGGVFAARRMTRGKARRRRQQQLQEEEERRACEQEAARRRLHRRMQQQQQEQLRRQSVRASQVSAEDPADHHPPSYEEAVLMDRMTQDEPAEDAVSSDTEDEDLTFTAELHKKVSRVGSSGGVVVDDVIVEEEEEEGAGSGTESAAAPSSGSGVNGGVAVNGGANGSARRLSTKL</sequence>
<protein>
    <recommendedName>
        <fullName evidence="7">LRRNT domain-containing protein</fullName>
    </recommendedName>
</protein>
<keyword evidence="1" id="KW-0433">Leucine-rich repeat</keyword>
<keyword evidence="5" id="KW-0812">Transmembrane</keyword>
<dbReference type="Proteomes" id="UP001075354">
    <property type="component" value="Chromosome 6"/>
</dbReference>
<accession>A0AAV7XT82</accession>
<keyword evidence="5" id="KW-0472">Membrane</keyword>
<dbReference type="Gene3D" id="3.80.10.10">
    <property type="entry name" value="Ribonuclease Inhibitor"/>
    <property type="match status" value="3"/>
</dbReference>
<name>A0AAV7XT82_9NEOP</name>
<dbReference type="EMBL" id="JAPTSV010000006">
    <property type="protein sequence ID" value="KAJ1527055.1"/>
    <property type="molecule type" value="Genomic_DNA"/>
</dbReference>
<proteinExistence type="predicted"/>
<feature type="compositionally biased region" description="Low complexity" evidence="4">
    <location>
        <begin position="742"/>
        <end position="753"/>
    </location>
</feature>
<dbReference type="InterPro" id="IPR003591">
    <property type="entry name" value="Leu-rich_rpt_typical-subtyp"/>
</dbReference>
<feature type="region of interest" description="Disordered" evidence="4">
    <location>
        <begin position="730"/>
        <end position="776"/>
    </location>
</feature>
<feature type="region of interest" description="Disordered" evidence="4">
    <location>
        <begin position="277"/>
        <end position="298"/>
    </location>
</feature>
<dbReference type="Pfam" id="PF01462">
    <property type="entry name" value="LRRNT"/>
    <property type="match status" value="1"/>
</dbReference>
<dbReference type="PANTHER" id="PTHR24369:SF210">
    <property type="entry name" value="CHAOPTIN-RELATED"/>
    <property type="match status" value="1"/>
</dbReference>
<dbReference type="InterPro" id="IPR001611">
    <property type="entry name" value="Leu-rich_rpt"/>
</dbReference>
<dbReference type="SUPFAM" id="SSF52058">
    <property type="entry name" value="L domain-like"/>
    <property type="match status" value="2"/>
</dbReference>
<dbReference type="InterPro" id="IPR032675">
    <property type="entry name" value="LRR_dom_sf"/>
</dbReference>
<dbReference type="InterPro" id="IPR000372">
    <property type="entry name" value="LRRNT"/>
</dbReference>
<evidence type="ECO:0000256" key="2">
    <source>
        <dbReference type="ARBA" id="ARBA00022729"/>
    </source>
</evidence>
<dbReference type="InterPro" id="IPR050541">
    <property type="entry name" value="LRR_TM_domain-containing"/>
</dbReference>
<dbReference type="Pfam" id="PF13855">
    <property type="entry name" value="LRR_8"/>
    <property type="match status" value="4"/>
</dbReference>
<keyword evidence="3" id="KW-0677">Repeat</keyword>
<evidence type="ECO:0000313" key="9">
    <source>
        <dbReference type="Proteomes" id="UP001075354"/>
    </source>
</evidence>
<feature type="signal peptide" evidence="6">
    <location>
        <begin position="1"/>
        <end position="30"/>
    </location>
</feature>
<gene>
    <name evidence="8" type="ORF">ONE63_008596</name>
</gene>
<evidence type="ECO:0000256" key="5">
    <source>
        <dbReference type="SAM" id="Phobius"/>
    </source>
</evidence>
<evidence type="ECO:0000256" key="4">
    <source>
        <dbReference type="SAM" id="MobiDB-lite"/>
    </source>
</evidence>
<evidence type="ECO:0000256" key="6">
    <source>
        <dbReference type="SAM" id="SignalP"/>
    </source>
</evidence>
<reference evidence="8" key="1">
    <citation type="submission" date="2022-12" db="EMBL/GenBank/DDBJ databases">
        <title>Chromosome-level genome assembly of the bean flower thrips Megalurothrips usitatus.</title>
        <authorList>
            <person name="Ma L."/>
            <person name="Liu Q."/>
            <person name="Li H."/>
            <person name="Cai W."/>
        </authorList>
    </citation>
    <scope>NUCLEOTIDE SEQUENCE</scope>
    <source>
        <strain evidence="8">Cailab_2022a</strain>
    </source>
</reference>
<feature type="domain" description="LRRNT" evidence="7">
    <location>
        <begin position="61"/>
        <end position="93"/>
    </location>
</feature>
<organism evidence="8 9">
    <name type="scientific">Megalurothrips usitatus</name>
    <name type="common">bean blossom thrips</name>
    <dbReference type="NCBI Taxonomy" id="439358"/>
    <lineage>
        <taxon>Eukaryota</taxon>
        <taxon>Metazoa</taxon>
        <taxon>Ecdysozoa</taxon>
        <taxon>Arthropoda</taxon>
        <taxon>Hexapoda</taxon>
        <taxon>Insecta</taxon>
        <taxon>Pterygota</taxon>
        <taxon>Neoptera</taxon>
        <taxon>Paraneoptera</taxon>
        <taxon>Thysanoptera</taxon>
        <taxon>Terebrantia</taxon>
        <taxon>Thripoidea</taxon>
        <taxon>Thripidae</taxon>
        <taxon>Megalurothrips</taxon>
    </lineage>
</organism>
<evidence type="ECO:0000256" key="3">
    <source>
        <dbReference type="ARBA" id="ARBA00022737"/>
    </source>
</evidence>
<dbReference type="PRINTS" id="PR00019">
    <property type="entry name" value="LEURICHRPT"/>
</dbReference>
<dbReference type="SMART" id="SM00369">
    <property type="entry name" value="LRR_TYP"/>
    <property type="match status" value="12"/>
</dbReference>
<feature type="region of interest" description="Disordered" evidence="4">
    <location>
        <begin position="635"/>
        <end position="676"/>
    </location>
</feature>
<comment type="caution">
    <text evidence="8">The sequence shown here is derived from an EMBL/GenBank/DDBJ whole genome shotgun (WGS) entry which is preliminary data.</text>
</comment>
<dbReference type="GO" id="GO:0005886">
    <property type="term" value="C:plasma membrane"/>
    <property type="evidence" value="ECO:0007669"/>
    <property type="project" value="TreeGrafter"/>
</dbReference>
<dbReference type="AlphaFoldDB" id="A0AAV7XT82"/>
<evidence type="ECO:0000259" key="7">
    <source>
        <dbReference type="SMART" id="SM00013"/>
    </source>
</evidence>
<feature type="chain" id="PRO_5043978492" description="LRRNT domain-containing protein" evidence="6">
    <location>
        <begin position="31"/>
        <end position="776"/>
    </location>
</feature>
<dbReference type="SMART" id="SM00013">
    <property type="entry name" value="LRRNT"/>
    <property type="match status" value="1"/>
</dbReference>
<dbReference type="PANTHER" id="PTHR24369">
    <property type="entry name" value="ANTIGEN BSP, PUTATIVE-RELATED"/>
    <property type="match status" value="1"/>
</dbReference>
<evidence type="ECO:0000313" key="8">
    <source>
        <dbReference type="EMBL" id="KAJ1527055.1"/>
    </source>
</evidence>
<dbReference type="PROSITE" id="PS51450">
    <property type="entry name" value="LRR"/>
    <property type="match status" value="4"/>
</dbReference>
<feature type="transmembrane region" description="Helical" evidence="5">
    <location>
        <begin position="588"/>
        <end position="608"/>
    </location>
</feature>
<keyword evidence="2 6" id="KW-0732">Signal</keyword>